<protein>
    <submittedName>
        <fullName evidence="2">XRE family transcriptional regulator</fullName>
    </submittedName>
</protein>
<dbReference type="GO" id="GO:0003677">
    <property type="term" value="F:DNA binding"/>
    <property type="evidence" value="ECO:0007669"/>
    <property type="project" value="InterPro"/>
</dbReference>
<accession>A0A831LHJ3</accession>
<proteinExistence type="predicted"/>
<dbReference type="InterPro" id="IPR001387">
    <property type="entry name" value="Cro/C1-type_HTH"/>
</dbReference>
<name>A0A831LHJ3_9BACT</name>
<dbReference type="Gene3D" id="1.10.260.40">
    <property type="entry name" value="lambda repressor-like DNA-binding domains"/>
    <property type="match status" value="1"/>
</dbReference>
<evidence type="ECO:0000259" key="1">
    <source>
        <dbReference type="PROSITE" id="PS50943"/>
    </source>
</evidence>
<dbReference type="Pfam" id="PF01381">
    <property type="entry name" value="HTH_3"/>
    <property type="match status" value="1"/>
</dbReference>
<dbReference type="SUPFAM" id="SSF47413">
    <property type="entry name" value="lambda repressor-like DNA-binding domains"/>
    <property type="match status" value="1"/>
</dbReference>
<evidence type="ECO:0000313" key="2">
    <source>
        <dbReference type="EMBL" id="HDR47007.1"/>
    </source>
</evidence>
<dbReference type="PROSITE" id="PS50943">
    <property type="entry name" value="HTH_CROC1"/>
    <property type="match status" value="1"/>
</dbReference>
<comment type="caution">
    <text evidence="2">The sequence shown here is derived from an EMBL/GenBank/DDBJ whole genome shotgun (WGS) entry which is preliminary data.</text>
</comment>
<reference evidence="2" key="1">
    <citation type="journal article" date="2020" name="mSystems">
        <title>Genome- and Community-Level Interaction Insights into Carbon Utilization and Element Cycling Functions of Hydrothermarchaeota in Hydrothermal Sediment.</title>
        <authorList>
            <person name="Zhou Z."/>
            <person name="Liu Y."/>
            <person name="Xu W."/>
            <person name="Pan J."/>
            <person name="Luo Z.H."/>
            <person name="Li M."/>
        </authorList>
    </citation>
    <scope>NUCLEOTIDE SEQUENCE [LARGE SCALE GENOMIC DNA]</scope>
    <source>
        <strain evidence="2">SpSt-1220</strain>
    </source>
</reference>
<dbReference type="AlphaFoldDB" id="A0A831LHJ3"/>
<dbReference type="SMART" id="SM00530">
    <property type="entry name" value="HTH_XRE"/>
    <property type="match status" value="1"/>
</dbReference>
<gene>
    <name evidence="2" type="ORF">ENN94_04825</name>
</gene>
<feature type="domain" description="HTH cro/C1-type" evidence="1">
    <location>
        <begin position="60"/>
        <end position="114"/>
    </location>
</feature>
<sequence>MSALTKKIPHQVICQGGSPAFAVVPYEEFLRLAEKLNDDESDLTIPHEVVKANINGDSLIKAWREYLGMTQDELAAKAGMSQPAIAKIERAGSRPRFATLRKIANAMALDPAQLSE</sequence>
<dbReference type="InterPro" id="IPR010982">
    <property type="entry name" value="Lambda_DNA-bd_dom_sf"/>
</dbReference>
<organism evidence="2">
    <name type="scientific">Geoalkalibacter subterraneus</name>
    <dbReference type="NCBI Taxonomy" id="483547"/>
    <lineage>
        <taxon>Bacteria</taxon>
        <taxon>Pseudomonadati</taxon>
        <taxon>Thermodesulfobacteriota</taxon>
        <taxon>Desulfuromonadia</taxon>
        <taxon>Desulfuromonadales</taxon>
        <taxon>Geoalkalibacteraceae</taxon>
        <taxon>Geoalkalibacter</taxon>
    </lineage>
</organism>
<dbReference type="CDD" id="cd00093">
    <property type="entry name" value="HTH_XRE"/>
    <property type="match status" value="1"/>
</dbReference>
<dbReference type="Proteomes" id="UP000886162">
    <property type="component" value="Unassembled WGS sequence"/>
</dbReference>
<dbReference type="EMBL" id="DSDO01000335">
    <property type="protein sequence ID" value="HDR47007.1"/>
    <property type="molecule type" value="Genomic_DNA"/>
</dbReference>